<keyword evidence="2" id="KW-1185">Reference proteome</keyword>
<evidence type="ECO:0000313" key="2">
    <source>
        <dbReference type="Proteomes" id="UP000051530"/>
    </source>
</evidence>
<comment type="caution">
    <text evidence="1">The sequence shown here is derived from an EMBL/GenBank/DDBJ whole genome shotgun (WGS) entry which is preliminary data.</text>
</comment>
<proteinExistence type="predicted"/>
<name>A0A0R0M0T6_9MICR</name>
<dbReference type="Proteomes" id="UP000051530">
    <property type="component" value="Unassembled WGS sequence"/>
</dbReference>
<dbReference type="AlphaFoldDB" id="A0A0R0M0T6"/>
<protein>
    <submittedName>
        <fullName evidence="1">Uncharacterized protein</fullName>
    </submittedName>
</protein>
<reference evidence="1 2" key="1">
    <citation type="submission" date="2015-07" db="EMBL/GenBank/DDBJ databases">
        <title>The genome of Pseudoloma neurophilia, a relevant intracellular parasite of the zebrafish.</title>
        <authorList>
            <person name="Ndikumana S."/>
            <person name="Pelin A."/>
            <person name="Sanders J."/>
            <person name="Corradi N."/>
        </authorList>
    </citation>
    <scope>NUCLEOTIDE SEQUENCE [LARGE SCALE GENOMIC DNA]</scope>
    <source>
        <strain evidence="1 2">MK1</strain>
    </source>
</reference>
<dbReference type="EMBL" id="LGUB01000426">
    <property type="protein sequence ID" value="KRH93230.1"/>
    <property type="molecule type" value="Genomic_DNA"/>
</dbReference>
<organism evidence="1 2">
    <name type="scientific">Pseudoloma neurophilia</name>
    <dbReference type="NCBI Taxonomy" id="146866"/>
    <lineage>
        <taxon>Eukaryota</taxon>
        <taxon>Fungi</taxon>
        <taxon>Fungi incertae sedis</taxon>
        <taxon>Microsporidia</taxon>
        <taxon>Pseudoloma</taxon>
    </lineage>
</organism>
<sequence length="191" mass="22118">NEPVKQVTDLGKLLKNLDKLVIKPEIDLKQLNTWAFLAYHGDLDEFEAILTKNAIILMSNRGVLTCLPVDDLKEELKIPLNAKQLPFYISKKDSDIHIVSNKDITENSKVLHLDLLPLSNGTYYTIKRQDLGISAWYFFRSALENVKSQQIVKNMLINRDFKLPAIKDDYIKKWDDIQAKLQENKKHWGLI</sequence>
<dbReference type="VEuPathDB" id="MicrosporidiaDB:M153_12610001"/>
<accession>A0A0R0M0T6</accession>
<evidence type="ECO:0000313" key="1">
    <source>
        <dbReference type="EMBL" id="KRH93230.1"/>
    </source>
</evidence>
<feature type="non-terminal residue" evidence="1">
    <location>
        <position position="1"/>
    </location>
</feature>
<gene>
    <name evidence="1" type="ORF">M153_12610001</name>
</gene>